<comment type="caution">
    <text evidence="1">The sequence shown here is derived from an EMBL/GenBank/DDBJ whole genome shotgun (WGS) entry which is preliminary data.</text>
</comment>
<dbReference type="HOGENOM" id="CLU_033093_2_1_1"/>
<reference evidence="1 2" key="1">
    <citation type="submission" date="2013-03" db="EMBL/GenBank/DDBJ databases">
        <title>The Genome Sequence of Cladophialophora psammophila CBS 110553.</title>
        <authorList>
            <consortium name="The Broad Institute Genomics Platform"/>
            <person name="Cuomo C."/>
            <person name="de Hoog S."/>
            <person name="Gorbushina A."/>
            <person name="Walker B."/>
            <person name="Young S.K."/>
            <person name="Zeng Q."/>
            <person name="Gargeya S."/>
            <person name="Fitzgerald M."/>
            <person name="Haas B."/>
            <person name="Abouelleil A."/>
            <person name="Allen A.W."/>
            <person name="Alvarado L."/>
            <person name="Arachchi H.M."/>
            <person name="Berlin A.M."/>
            <person name="Chapman S.B."/>
            <person name="Gainer-Dewar J."/>
            <person name="Goldberg J."/>
            <person name="Griggs A."/>
            <person name="Gujja S."/>
            <person name="Hansen M."/>
            <person name="Howarth C."/>
            <person name="Imamovic A."/>
            <person name="Ireland A."/>
            <person name="Larimer J."/>
            <person name="McCowan C."/>
            <person name="Murphy C."/>
            <person name="Pearson M."/>
            <person name="Poon T.W."/>
            <person name="Priest M."/>
            <person name="Roberts A."/>
            <person name="Saif S."/>
            <person name="Shea T."/>
            <person name="Sisk P."/>
            <person name="Sykes S."/>
            <person name="Wortman J."/>
            <person name="Nusbaum C."/>
            <person name="Birren B."/>
        </authorList>
    </citation>
    <scope>NUCLEOTIDE SEQUENCE [LARGE SCALE GENOMIC DNA]</scope>
    <source>
        <strain evidence="1 2">CBS 110553</strain>
    </source>
</reference>
<dbReference type="GeneID" id="19191217"/>
<sequence>MTRDSFRNHIHRGGHPRLGDVDLSKYDVDSWVEFGLGKEFIRELWEGWQKLYNEPYRGITADGQIQPDLYSIRAQGAPVDKMVEAARSLVKEADRFHLSQKLRYPVDADEWRCWMNPEFSFHRHGVRFEKHDEEVWVASLRLVQASLSDRGYEDVLAAMRTNAFLGGLVGASQLMNERSYSFILFVEPSTTGPWGWSIWGHHLTFCVFVLGTQMVVSPVFRGCEPNEVDQGPYQGTEMFTQEMRLASRVMEALSAAERSQVVVYDRLEHPGMPEGFPHPADGRNLAGAYQDNAIVPYRGGKVVKFSQQAQQAVWDLVERSIDFLPEGPLNAKMDDVRRHTDDTWFMWMGGYSEDDVFHFRIHNPVLLCEFDHECGMWLTNGPPGRFHVHTVVRTPNGNDYGRELLRLWRCIPQQVK</sequence>
<dbReference type="OrthoDB" id="4539697at2759"/>
<keyword evidence="2" id="KW-1185">Reference proteome</keyword>
<dbReference type="RefSeq" id="XP_007745290.1">
    <property type="nucleotide sequence ID" value="XM_007747100.1"/>
</dbReference>
<dbReference type="AlphaFoldDB" id="W9WRA1"/>
<gene>
    <name evidence="1" type="ORF">A1O5_06506</name>
</gene>
<dbReference type="EMBL" id="AMGX01000009">
    <property type="protein sequence ID" value="EXJ70438.1"/>
    <property type="molecule type" value="Genomic_DNA"/>
</dbReference>
<name>W9WRA1_9EURO</name>
<protein>
    <recommendedName>
        <fullName evidence="3">DUF3500 domain-containing protein</fullName>
    </recommendedName>
</protein>
<dbReference type="InterPro" id="IPR021889">
    <property type="entry name" value="DUF3500"/>
</dbReference>
<accession>W9WRA1</accession>
<dbReference type="PANTHER" id="PTHR37489">
    <property type="entry name" value="DUF3500 DOMAIN-CONTAINING PROTEIN"/>
    <property type="match status" value="1"/>
</dbReference>
<evidence type="ECO:0000313" key="2">
    <source>
        <dbReference type="Proteomes" id="UP000019471"/>
    </source>
</evidence>
<evidence type="ECO:0000313" key="1">
    <source>
        <dbReference type="EMBL" id="EXJ70438.1"/>
    </source>
</evidence>
<dbReference type="PANTHER" id="PTHR37489:SF1">
    <property type="entry name" value="DUF3500 DOMAIN-CONTAINING PROTEIN"/>
    <property type="match status" value="1"/>
</dbReference>
<dbReference type="Proteomes" id="UP000019471">
    <property type="component" value="Unassembled WGS sequence"/>
</dbReference>
<evidence type="ECO:0008006" key="3">
    <source>
        <dbReference type="Google" id="ProtNLM"/>
    </source>
</evidence>
<proteinExistence type="predicted"/>
<dbReference type="eggNOG" id="ENOG502R8TZ">
    <property type="taxonomic scope" value="Eukaryota"/>
</dbReference>
<dbReference type="Pfam" id="PF12006">
    <property type="entry name" value="DUF3500"/>
    <property type="match status" value="1"/>
</dbReference>
<organism evidence="1 2">
    <name type="scientific">Cladophialophora psammophila CBS 110553</name>
    <dbReference type="NCBI Taxonomy" id="1182543"/>
    <lineage>
        <taxon>Eukaryota</taxon>
        <taxon>Fungi</taxon>
        <taxon>Dikarya</taxon>
        <taxon>Ascomycota</taxon>
        <taxon>Pezizomycotina</taxon>
        <taxon>Eurotiomycetes</taxon>
        <taxon>Chaetothyriomycetidae</taxon>
        <taxon>Chaetothyriales</taxon>
        <taxon>Herpotrichiellaceae</taxon>
        <taxon>Cladophialophora</taxon>
    </lineage>
</organism>